<dbReference type="GO" id="GO:0071973">
    <property type="term" value="P:bacterial-type flagellum-dependent cell motility"/>
    <property type="evidence" value="ECO:0007669"/>
    <property type="project" value="InterPro"/>
</dbReference>
<dbReference type="KEGG" id="swo:Swol_0193"/>
<dbReference type="PANTHER" id="PTHR42792:SF1">
    <property type="entry name" value="FLAGELLAR HOOK-ASSOCIATED PROTEIN 3"/>
    <property type="match status" value="1"/>
</dbReference>
<accession>Q0B0F9</accession>
<dbReference type="Pfam" id="PF00669">
    <property type="entry name" value="Flagellin_N"/>
    <property type="match status" value="1"/>
</dbReference>
<keyword evidence="2" id="KW-0966">Cell projection</keyword>
<dbReference type="eggNOG" id="COG1344">
    <property type="taxonomic scope" value="Bacteria"/>
</dbReference>
<keyword evidence="3" id="KW-1185">Reference proteome</keyword>
<dbReference type="RefSeq" id="WP_011639654.1">
    <property type="nucleotide sequence ID" value="NC_008346.1"/>
</dbReference>
<reference evidence="3" key="1">
    <citation type="journal article" date="2010" name="Environ. Microbiol.">
        <title>The genome of Syntrophomonas wolfei: new insights into syntrophic metabolism and biohydrogen production.</title>
        <authorList>
            <person name="Sieber J.R."/>
            <person name="Sims D.R."/>
            <person name="Han C."/>
            <person name="Kim E."/>
            <person name="Lykidis A."/>
            <person name="Lapidus A.L."/>
            <person name="McDonnald E."/>
            <person name="Rohlin L."/>
            <person name="Culley D.E."/>
            <person name="Gunsalus R."/>
            <person name="McInerney M.J."/>
        </authorList>
    </citation>
    <scope>NUCLEOTIDE SEQUENCE [LARGE SCALE GENOMIC DNA]</scope>
    <source>
        <strain evidence="3">DSM 2245B / Goettingen</strain>
    </source>
</reference>
<evidence type="ECO:0000313" key="2">
    <source>
        <dbReference type="EMBL" id="ABI67545.1"/>
    </source>
</evidence>
<dbReference type="EMBL" id="CP000448">
    <property type="protein sequence ID" value="ABI67545.1"/>
    <property type="molecule type" value="Genomic_DNA"/>
</dbReference>
<gene>
    <name evidence="2" type="ordered locus">Swol_0193</name>
</gene>
<dbReference type="OrthoDB" id="9758307at2"/>
<dbReference type="HOGENOM" id="CLU_329802_0_0_9"/>
<dbReference type="PANTHER" id="PTHR42792">
    <property type="entry name" value="FLAGELLIN"/>
    <property type="match status" value="1"/>
</dbReference>
<dbReference type="STRING" id="335541.Swol_0193"/>
<dbReference type="Proteomes" id="UP000001968">
    <property type="component" value="Chromosome"/>
</dbReference>
<evidence type="ECO:0000259" key="1">
    <source>
        <dbReference type="Pfam" id="PF00669"/>
    </source>
</evidence>
<sequence length="870" mass="94051">MMMRVTNKMLVNELNRNLTNNMLRMDKFQRQLSTTRKINTPSDDPAGLVKSLRLRTNLIEGEQYLTNINESLGFLDTTDAAFGNINEILHEAREMAVKASTDSNVKPDFAAMAKKIREMNEQLKMIANSTYGSKYIFAGSNVTETPYENGNWRGNSEAMETEIGVGVKIPFNIDAREFFVGRLDELQVDPASGINAEKVVGKNLQEGNYKVNYSLVSNAARGTARESGNMLTADNNTGMFFFYDNAGTPANASIAIGTAAGLTASVYSGFLNIKVTTVDEATDTLTVDISGRIAIEGETGYQDINIAGVSLNMAAANGDAIGSISAAQLQAGGLAGASEDLVLWNNSGAPLAGITDGAPEFAAGDKSQISLSLESSSVQESQSYLSAVPNAGSFFYEGMGTAATLGVGVDNGLTMANNSPYSGSILVEAAEVAPDNTQVAVSLKGGSVKGSASLVLDKPLYLESGGTYTAIADGFDLTNYFTYQREDGTTVSGAISSATYNAATREIDFQFNIEDVQGGDIIKWNNDWDAVTGTTVSSSGQSKLYYQQIKGSIPVYEEFKRVDEDGQATAPLEMRFDNSVSSWKHNDNYLPQQLTVNIKAHLYTNGSDGKLHHKYVELDNVVIDPETARGQKIFKISAKDINNTNFTEDLVIWNNGAPLGGIDPDSPQLKAGDKTVISFSAQGRAGAQNANIDFSYTSAKGEKVNGSSSFRFDVKTFDYETTELKFFTLNEETGLAYSGEIALETGVFAASDPAVSFSWRDGLFGYMDDLARKIEAGKVSETSLQIGGDDRRMEELLLYRSTVGARVNRLELQQSRLESIQETFTSLLSKTEDADMAEVIMQLQLQENVYRASLAAGARIIQPSLLDFLR</sequence>
<keyword evidence="2" id="KW-0282">Flagellum</keyword>
<keyword evidence="2" id="KW-0969">Cilium</keyword>
<protein>
    <submittedName>
        <fullName evidence="2">Flagellin and related hook-associated proteins-like protein</fullName>
    </submittedName>
</protein>
<dbReference type="SUPFAM" id="SSF64518">
    <property type="entry name" value="Phase 1 flagellin"/>
    <property type="match status" value="2"/>
</dbReference>
<dbReference type="GO" id="GO:0005198">
    <property type="term" value="F:structural molecule activity"/>
    <property type="evidence" value="ECO:0007669"/>
    <property type="project" value="InterPro"/>
</dbReference>
<proteinExistence type="predicted"/>
<dbReference type="InterPro" id="IPR013384">
    <property type="entry name" value="Flagell_FlgL"/>
</dbReference>
<feature type="domain" description="Flagellin N-terminal" evidence="1">
    <location>
        <begin position="7"/>
        <end position="141"/>
    </location>
</feature>
<dbReference type="InterPro" id="IPR001492">
    <property type="entry name" value="Flagellin"/>
</dbReference>
<name>Q0B0F9_SYNWW</name>
<dbReference type="Gene3D" id="1.20.1330.10">
    <property type="entry name" value="f41 fragment of flagellin, N-terminal domain"/>
    <property type="match status" value="2"/>
</dbReference>
<dbReference type="InterPro" id="IPR001029">
    <property type="entry name" value="Flagellin_N"/>
</dbReference>
<dbReference type="AlphaFoldDB" id="Q0B0F9"/>
<dbReference type="NCBIfam" id="TIGR02550">
    <property type="entry name" value="flagell_flgL"/>
    <property type="match status" value="1"/>
</dbReference>
<evidence type="ECO:0000313" key="3">
    <source>
        <dbReference type="Proteomes" id="UP000001968"/>
    </source>
</evidence>
<dbReference type="PRINTS" id="PR00207">
    <property type="entry name" value="FLAGELLIN"/>
</dbReference>
<organism evidence="2 3">
    <name type="scientific">Syntrophomonas wolfei subsp. wolfei (strain DSM 2245B / Goettingen)</name>
    <dbReference type="NCBI Taxonomy" id="335541"/>
    <lineage>
        <taxon>Bacteria</taxon>
        <taxon>Bacillati</taxon>
        <taxon>Bacillota</taxon>
        <taxon>Clostridia</taxon>
        <taxon>Eubacteriales</taxon>
        <taxon>Syntrophomonadaceae</taxon>
        <taxon>Syntrophomonas</taxon>
    </lineage>
</organism>
<dbReference type="GO" id="GO:0009424">
    <property type="term" value="C:bacterial-type flagellum hook"/>
    <property type="evidence" value="ECO:0007669"/>
    <property type="project" value="InterPro"/>
</dbReference>